<accession>A0A0H2RCE6</accession>
<organism evidence="1 2">
    <name type="scientific">Schizopora paradoxa</name>
    <dbReference type="NCBI Taxonomy" id="27342"/>
    <lineage>
        <taxon>Eukaryota</taxon>
        <taxon>Fungi</taxon>
        <taxon>Dikarya</taxon>
        <taxon>Basidiomycota</taxon>
        <taxon>Agaricomycotina</taxon>
        <taxon>Agaricomycetes</taxon>
        <taxon>Hymenochaetales</taxon>
        <taxon>Schizoporaceae</taxon>
        <taxon>Schizopora</taxon>
    </lineage>
</organism>
<sequence>MIYLFLRDTVKRASFGSTGKPLLLLLPSLGTTTCSTETSRPTYSDNIERRGRVSSTLVPGTLPVFKPARWAMRSTSDALFYVRRCRRRCWRRKKVDRPNCPPANRTQSRMRTCRRVTLATRSTDKPQDLHKRLCNAISGI</sequence>
<evidence type="ECO:0000313" key="2">
    <source>
        <dbReference type="Proteomes" id="UP000053477"/>
    </source>
</evidence>
<dbReference type="InParanoid" id="A0A0H2RCE6"/>
<dbReference type="Proteomes" id="UP000053477">
    <property type="component" value="Unassembled WGS sequence"/>
</dbReference>
<protein>
    <submittedName>
        <fullName evidence="1">Uncharacterized protein</fullName>
    </submittedName>
</protein>
<gene>
    <name evidence="1" type="ORF">SCHPADRAFT_564758</name>
</gene>
<name>A0A0H2RCE6_9AGAM</name>
<reference evidence="1 2" key="1">
    <citation type="submission" date="2015-04" db="EMBL/GenBank/DDBJ databases">
        <title>Complete genome sequence of Schizopora paradoxa KUC8140, a cosmopolitan wood degrader in East Asia.</title>
        <authorList>
            <consortium name="DOE Joint Genome Institute"/>
            <person name="Min B."/>
            <person name="Park H."/>
            <person name="Jang Y."/>
            <person name="Kim J.-J."/>
            <person name="Kim K.H."/>
            <person name="Pangilinan J."/>
            <person name="Lipzen A."/>
            <person name="Riley R."/>
            <person name="Grigoriev I.V."/>
            <person name="Spatafora J.W."/>
            <person name="Choi I.-G."/>
        </authorList>
    </citation>
    <scope>NUCLEOTIDE SEQUENCE [LARGE SCALE GENOMIC DNA]</scope>
    <source>
        <strain evidence="1 2">KUC8140</strain>
    </source>
</reference>
<dbReference type="EMBL" id="KQ086055">
    <property type="protein sequence ID" value="KLO09454.1"/>
    <property type="molecule type" value="Genomic_DNA"/>
</dbReference>
<dbReference type="AlphaFoldDB" id="A0A0H2RCE6"/>
<proteinExistence type="predicted"/>
<keyword evidence="2" id="KW-1185">Reference proteome</keyword>
<evidence type="ECO:0000313" key="1">
    <source>
        <dbReference type="EMBL" id="KLO09454.1"/>
    </source>
</evidence>